<dbReference type="EMBL" id="JACYNR010000037">
    <property type="protein sequence ID" value="MBD8129146.1"/>
    <property type="molecule type" value="Genomic_DNA"/>
</dbReference>
<protein>
    <submittedName>
        <fullName evidence="1">Uncharacterized protein</fullName>
    </submittedName>
</protein>
<evidence type="ECO:0000313" key="1">
    <source>
        <dbReference type="EMBL" id="MBD8129146.1"/>
    </source>
</evidence>
<comment type="caution">
    <text evidence="1">The sequence shown here is derived from an EMBL/GenBank/DDBJ whole genome shotgun (WGS) entry which is preliminary data.</text>
</comment>
<reference evidence="1 2" key="1">
    <citation type="journal article" date="2020" name="FEMS Microbiol. Ecol.">
        <title>Temporal dynamics of bacterial communities during seed development and maturation.</title>
        <authorList>
            <person name="Chesneau G."/>
            <person name="Torres-Cortes G."/>
            <person name="Briand M."/>
            <person name="Darrasse A."/>
            <person name="Preveaux A."/>
            <person name="Marais C."/>
            <person name="Jacques M.A."/>
            <person name="Shade A."/>
            <person name="Barret M."/>
        </authorList>
    </citation>
    <scope>NUCLEOTIDE SEQUENCE [LARGE SCALE GENOMIC DNA]</scope>
    <source>
        <strain evidence="1 2">CFBP13709</strain>
    </source>
</reference>
<keyword evidence="2" id="KW-1185">Reference proteome</keyword>
<organism evidence="1 2">
    <name type="scientific">Enterobacter agglomerans</name>
    <name type="common">Erwinia herbicola</name>
    <name type="synonym">Pantoea agglomerans</name>
    <dbReference type="NCBI Taxonomy" id="549"/>
    <lineage>
        <taxon>Bacteria</taxon>
        <taxon>Pseudomonadati</taxon>
        <taxon>Pseudomonadota</taxon>
        <taxon>Gammaproteobacteria</taxon>
        <taxon>Enterobacterales</taxon>
        <taxon>Erwiniaceae</taxon>
        <taxon>Pantoea</taxon>
        <taxon>Pantoea agglomerans group</taxon>
    </lineage>
</organism>
<evidence type="ECO:0000313" key="2">
    <source>
        <dbReference type="Proteomes" id="UP000610459"/>
    </source>
</evidence>
<proteinExistence type="predicted"/>
<gene>
    <name evidence="1" type="ORF">IFT41_23915</name>
</gene>
<dbReference type="Proteomes" id="UP000610459">
    <property type="component" value="Unassembled WGS sequence"/>
</dbReference>
<accession>A0ACC5PV53</accession>
<sequence>MMTPVMVPRTYLQPAKPCDLPDVTRRSVLIFTSGAMADKAGNTDTRPVPAFSESVKPDRVLRDGAATPARSALAMQRQADFMERLICEAEISLAIQTAGSWRPWYASWRSRGVRVNDLLNMTWAWRQHARAGLNK</sequence>
<name>A0ACC5PV53_ENTAG</name>